<keyword evidence="3 5" id="KW-0732">Signal</keyword>
<dbReference type="SUPFAM" id="SSF53822">
    <property type="entry name" value="Periplasmic binding protein-like I"/>
    <property type="match status" value="1"/>
</dbReference>
<evidence type="ECO:0000259" key="6">
    <source>
        <dbReference type="Pfam" id="PF13407"/>
    </source>
</evidence>
<accession>A0ABV1D871</accession>
<name>A0ABV1D871_9FIRM</name>
<comment type="caution">
    <text evidence="7">The sequence shown here is derived from an EMBL/GenBank/DDBJ whole genome shotgun (WGS) entry which is preliminary data.</text>
</comment>
<evidence type="ECO:0000256" key="1">
    <source>
        <dbReference type="ARBA" id="ARBA00004196"/>
    </source>
</evidence>
<dbReference type="EMBL" id="JBBMFM010000067">
    <property type="protein sequence ID" value="MEQ2426593.1"/>
    <property type="molecule type" value="Genomic_DNA"/>
</dbReference>
<evidence type="ECO:0000256" key="2">
    <source>
        <dbReference type="ARBA" id="ARBA00007639"/>
    </source>
</evidence>
<dbReference type="PROSITE" id="PS51257">
    <property type="entry name" value="PROKAR_LIPOPROTEIN"/>
    <property type="match status" value="1"/>
</dbReference>
<evidence type="ECO:0000256" key="3">
    <source>
        <dbReference type="ARBA" id="ARBA00022729"/>
    </source>
</evidence>
<sequence length="349" mass="36920">MKKLLTVLLTTAIVSSLAACGQSSTGTTQGTLPSASAAATDNTSSENGNPDESYAKSETVTAEAKKISKIGVSINATSNENNRAMFELAQQEIEAHGYECIATNADGVISKQAQDIENLITQGCDALILINADKDSTTTLVQQAKDAGIIVVTYAGGFIKGTDMHYELNNFKVSSEMFMILAAEMGFEGNIIQCYDPTSGACRMRRNAQDAILKEYSAITTVNEFATIYPGTVADTATKTEAALLANPEADAIWGVEDLVALGALQACEALGRDDVIMVGIDGEQDVLKHIYEGAKQIKATAIGDNATGMAGCVDNIEKFAAGEDVALYQEIPYTVITTANIADYYTPQ</sequence>
<dbReference type="InterPro" id="IPR028082">
    <property type="entry name" value="Peripla_BP_I"/>
</dbReference>
<dbReference type="PANTHER" id="PTHR46847:SF1">
    <property type="entry name" value="D-ALLOSE-BINDING PERIPLASMIC PROTEIN-RELATED"/>
    <property type="match status" value="1"/>
</dbReference>
<reference evidence="7 8" key="1">
    <citation type="submission" date="2024-03" db="EMBL/GenBank/DDBJ databases">
        <title>Human intestinal bacterial collection.</title>
        <authorList>
            <person name="Pauvert C."/>
            <person name="Hitch T.C.A."/>
            <person name="Clavel T."/>
        </authorList>
    </citation>
    <scope>NUCLEOTIDE SEQUENCE [LARGE SCALE GENOMIC DNA]</scope>
    <source>
        <strain evidence="7 8">CLA-SR-H021</strain>
    </source>
</reference>
<dbReference type="InterPro" id="IPR025997">
    <property type="entry name" value="SBP_2_dom"/>
</dbReference>
<feature type="signal peptide" evidence="5">
    <location>
        <begin position="1"/>
        <end position="18"/>
    </location>
</feature>
<dbReference type="RefSeq" id="WP_130789541.1">
    <property type="nucleotide sequence ID" value="NZ_JAJFDX010000012.1"/>
</dbReference>
<feature type="chain" id="PRO_5047182613" evidence="5">
    <location>
        <begin position="19"/>
        <end position="349"/>
    </location>
</feature>
<gene>
    <name evidence="7" type="ORF">WMQ36_16600</name>
</gene>
<feature type="domain" description="Periplasmic binding protein" evidence="6">
    <location>
        <begin position="70"/>
        <end position="295"/>
    </location>
</feature>
<evidence type="ECO:0000313" key="8">
    <source>
        <dbReference type="Proteomes" id="UP001454086"/>
    </source>
</evidence>
<comment type="similarity">
    <text evidence="2">Belongs to the bacterial solute-binding protein 2 family.</text>
</comment>
<protein>
    <submittedName>
        <fullName evidence="7">Substrate-binding domain-containing protein</fullName>
    </submittedName>
</protein>
<dbReference type="Pfam" id="PF13407">
    <property type="entry name" value="Peripla_BP_4"/>
    <property type="match status" value="1"/>
</dbReference>
<evidence type="ECO:0000313" key="7">
    <source>
        <dbReference type="EMBL" id="MEQ2426593.1"/>
    </source>
</evidence>
<comment type="subcellular location">
    <subcellularLocation>
        <location evidence="1">Cell envelope</location>
    </subcellularLocation>
</comment>
<keyword evidence="8" id="KW-1185">Reference proteome</keyword>
<feature type="compositionally biased region" description="Polar residues" evidence="4">
    <location>
        <begin position="46"/>
        <end position="56"/>
    </location>
</feature>
<feature type="region of interest" description="Disordered" evidence="4">
    <location>
        <begin position="22"/>
        <end position="56"/>
    </location>
</feature>
<dbReference type="Gene3D" id="3.40.50.2300">
    <property type="match status" value="2"/>
</dbReference>
<evidence type="ECO:0000256" key="5">
    <source>
        <dbReference type="SAM" id="SignalP"/>
    </source>
</evidence>
<dbReference type="PANTHER" id="PTHR46847">
    <property type="entry name" value="D-ALLOSE-BINDING PERIPLASMIC PROTEIN-RELATED"/>
    <property type="match status" value="1"/>
</dbReference>
<evidence type="ECO:0000256" key="4">
    <source>
        <dbReference type="SAM" id="MobiDB-lite"/>
    </source>
</evidence>
<organism evidence="7 8">
    <name type="scientific">Enterocloster hominis</name>
    <name type="common">ex Hitch et al. 2024</name>
    <dbReference type="NCBI Taxonomy" id="1917870"/>
    <lineage>
        <taxon>Bacteria</taxon>
        <taxon>Bacillati</taxon>
        <taxon>Bacillota</taxon>
        <taxon>Clostridia</taxon>
        <taxon>Lachnospirales</taxon>
        <taxon>Lachnospiraceae</taxon>
        <taxon>Enterocloster</taxon>
    </lineage>
</organism>
<proteinExistence type="inferred from homology"/>
<feature type="compositionally biased region" description="Low complexity" evidence="4">
    <location>
        <begin position="22"/>
        <end position="45"/>
    </location>
</feature>
<dbReference type="Proteomes" id="UP001454086">
    <property type="component" value="Unassembled WGS sequence"/>
</dbReference>